<dbReference type="AlphaFoldDB" id="A0A6J4LYA3"/>
<reference evidence="2" key="1">
    <citation type="submission" date="2020-02" db="EMBL/GenBank/DDBJ databases">
        <authorList>
            <person name="Meier V. D."/>
        </authorList>
    </citation>
    <scope>NUCLEOTIDE SEQUENCE</scope>
    <source>
        <strain evidence="2">AVDCRST_MAG07</strain>
    </source>
</reference>
<organism evidence="2">
    <name type="scientific">uncultured Frankineae bacterium</name>
    <dbReference type="NCBI Taxonomy" id="437475"/>
    <lineage>
        <taxon>Bacteria</taxon>
        <taxon>Bacillati</taxon>
        <taxon>Actinomycetota</taxon>
        <taxon>Actinomycetes</taxon>
        <taxon>Frankiales</taxon>
        <taxon>environmental samples</taxon>
    </lineage>
</organism>
<feature type="compositionally biased region" description="Basic residues" evidence="1">
    <location>
        <begin position="27"/>
        <end position="49"/>
    </location>
</feature>
<feature type="region of interest" description="Disordered" evidence="1">
    <location>
        <begin position="1"/>
        <end position="270"/>
    </location>
</feature>
<evidence type="ECO:0000256" key="1">
    <source>
        <dbReference type="SAM" id="MobiDB-lite"/>
    </source>
</evidence>
<feature type="compositionally biased region" description="Low complexity" evidence="1">
    <location>
        <begin position="179"/>
        <end position="193"/>
    </location>
</feature>
<keyword evidence="2" id="KW-0378">Hydrolase</keyword>
<dbReference type="GO" id="GO:0016787">
    <property type="term" value="F:hydrolase activity"/>
    <property type="evidence" value="ECO:0007669"/>
    <property type="project" value="UniProtKB-KW"/>
</dbReference>
<feature type="compositionally biased region" description="Basic residues" evidence="1">
    <location>
        <begin position="342"/>
        <end position="353"/>
    </location>
</feature>
<name>A0A6J4LYA3_9ACTN</name>
<feature type="non-terminal residue" evidence="2">
    <location>
        <position position="353"/>
    </location>
</feature>
<feature type="compositionally biased region" description="Basic and acidic residues" evidence="1">
    <location>
        <begin position="111"/>
        <end position="131"/>
    </location>
</feature>
<accession>A0A6J4LYA3</accession>
<proteinExistence type="predicted"/>
<evidence type="ECO:0000313" key="2">
    <source>
        <dbReference type="EMBL" id="CAA9344690.1"/>
    </source>
</evidence>
<feature type="compositionally biased region" description="Low complexity" evidence="1">
    <location>
        <begin position="227"/>
        <end position="240"/>
    </location>
</feature>
<gene>
    <name evidence="2" type="ORF">AVDCRST_MAG07-2595</name>
</gene>
<dbReference type="EMBL" id="CADCUB010000123">
    <property type="protein sequence ID" value="CAA9344690.1"/>
    <property type="molecule type" value="Genomic_DNA"/>
</dbReference>
<feature type="compositionally biased region" description="Basic residues" evidence="1">
    <location>
        <begin position="196"/>
        <end position="219"/>
    </location>
</feature>
<feature type="compositionally biased region" description="Basic and acidic residues" evidence="1">
    <location>
        <begin position="157"/>
        <end position="178"/>
    </location>
</feature>
<feature type="compositionally biased region" description="Basic and acidic residues" evidence="1">
    <location>
        <begin position="308"/>
        <end position="329"/>
    </location>
</feature>
<sequence>GCRGQAVGDLRPAQGPRRDGRPVPASGRRRAAASAARPRRRRAWPGRRVARSDPGPGVEAGAAAHQAADQGGQHPPARRRGGVLRVPGAVPGADRGRHRLRAGGRPGAGRGADRHDQRDPAAGRRLADRHAAARHRHQQLGRPRVGSAGQPGGCAVQRERRRPEPHQGREHRLRRGGDPRLPQAARAGPAADPGRGRLRRGRRRAHRRAAGRPRVGGARRRGDVRRPGGPVARSGRLRPAGARDRLPLRARPRQPQVPLGRPRQLRGHRPVGARVARVLALRQQLRQLRQDVRRAGRRRRAPALDVAHVPDRPGRGRDQQRDRDADGQGHDGGSGEADGRARRGQGRQRRQRL</sequence>
<feature type="non-terminal residue" evidence="2">
    <location>
        <position position="1"/>
    </location>
</feature>
<feature type="compositionally biased region" description="Low complexity" evidence="1">
    <location>
        <begin position="60"/>
        <end position="74"/>
    </location>
</feature>
<feature type="region of interest" description="Disordered" evidence="1">
    <location>
        <begin position="291"/>
        <end position="353"/>
    </location>
</feature>
<protein>
    <submittedName>
        <fullName evidence="2">Ribonuclease BN</fullName>
        <ecNumber evidence="2">3.1.-.-</ecNumber>
    </submittedName>
</protein>
<dbReference type="EC" id="3.1.-.-" evidence="2"/>